<dbReference type="PROSITE" id="PS51257">
    <property type="entry name" value="PROKAR_LIPOPROTEIN"/>
    <property type="match status" value="1"/>
</dbReference>
<sequence>MKKKFKGFIAVLMAFFLVACSGEGKQSSESAGNKPVESEGKTKTEMHAALNGQPPTLDPAMTAGASTKYTARHIFEQLLTLNSKYEPVPMLAETYNVSDDGKTYTFTLRQGVKFHNGKEMKAEDVVASMNHWLKASPAAKVAFGDAQFEVDGDYKVIFQLDKPNFETLDVLATPKQFAGIMPKEIAEAAGPEGAKEYIGTGPFKFVEWKQDQYIKLTKFDDYQAVKTEPDGMSGKKEALITDLYFDIVDDSSTRFAGLQTGQYDFAYSVPIDSYEQVKADSNLKTYMSLYGNLSLIYNKEEGALTDINLRKAVNAIINSEEVMLGALANKDLFELDGGYMHNSQKGWYSSTGKEAYNQANLELAKEYLQKAGYNGEEIVILTTRDYDHLYNASVVIKEQLAKSGINAKLDVYDWPTLMERERDPKNWNIFITGVSTVTTPSQILYLTYNQHGFTKDENIVNFLNDIKASSSTEEAKKTFGELQEYGWKEYLPASNLGFYYDFFPSTSKVEGLTILDGPLLWNTKVYE</sequence>
<name>A0A6L3VAG4_9BACI</name>
<dbReference type="GO" id="GO:0043190">
    <property type="term" value="C:ATP-binding cassette (ABC) transporter complex"/>
    <property type="evidence" value="ECO:0007669"/>
    <property type="project" value="InterPro"/>
</dbReference>
<reference evidence="5 6" key="1">
    <citation type="journal article" date="2016" name="Antonie Van Leeuwenhoek">
        <title>Bacillus depressus sp. nov., isolated from soil of a sunflower field.</title>
        <authorList>
            <person name="Wei X."/>
            <person name="Xin D."/>
            <person name="Xin Y."/>
            <person name="Zhang H."/>
            <person name="Wang T."/>
            <person name="Zhang J."/>
        </authorList>
    </citation>
    <scope>NUCLEOTIDE SEQUENCE [LARGE SCALE GENOMIC DNA]</scope>
    <source>
        <strain evidence="5 6">BZ1</strain>
    </source>
</reference>
<gene>
    <name evidence="5" type="ORF">F7731_03330</name>
</gene>
<evidence type="ECO:0000256" key="3">
    <source>
        <dbReference type="SAM" id="SignalP"/>
    </source>
</evidence>
<evidence type="ECO:0000259" key="4">
    <source>
        <dbReference type="Pfam" id="PF00496"/>
    </source>
</evidence>
<protein>
    <submittedName>
        <fullName evidence="5">ABC transporter substrate-binding protein</fullName>
    </submittedName>
</protein>
<dbReference type="InterPro" id="IPR030678">
    <property type="entry name" value="Peptide/Ni-bd"/>
</dbReference>
<dbReference type="PANTHER" id="PTHR30290">
    <property type="entry name" value="PERIPLASMIC BINDING COMPONENT OF ABC TRANSPORTER"/>
    <property type="match status" value="1"/>
</dbReference>
<dbReference type="GO" id="GO:1904680">
    <property type="term" value="F:peptide transmembrane transporter activity"/>
    <property type="evidence" value="ECO:0007669"/>
    <property type="project" value="TreeGrafter"/>
</dbReference>
<dbReference type="OrthoDB" id="9796817at2"/>
<feature type="region of interest" description="Disordered" evidence="2">
    <location>
        <begin position="24"/>
        <end position="44"/>
    </location>
</feature>
<dbReference type="Gene3D" id="3.40.190.10">
    <property type="entry name" value="Periplasmic binding protein-like II"/>
    <property type="match status" value="1"/>
</dbReference>
<proteinExistence type="predicted"/>
<dbReference type="PANTHER" id="PTHR30290:SF38">
    <property type="entry name" value="D,D-DIPEPTIDE-BINDING PERIPLASMIC PROTEIN DDPA-RELATED"/>
    <property type="match status" value="1"/>
</dbReference>
<evidence type="ECO:0000256" key="1">
    <source>
        <dbReference type="ARBA" id="ARBA00022729"/>
    </source>
</evidence>
<feature type="domain" description="Solute-binding protein family 5" evidence="4">
    <location>
        <begin position="86"/>
        <end position="448"/>
    </location>
</feature>
<dbReference type="GO" id="GO:0015833">
    <property type="term" value="P:peptide transport"/>
    <property type="evidence" value="ECO:0007669"/>
    <property type="project" value="TreeGrafter"/>
</dbReference>
<evidence type="ECO:0000313" key="6">
    <source>
        <dbReference type="Proteomes" id="UP000481030"/>
    </source>
</evidence>
<keyword evidence="1 3" id="KW-0732">Signal</keyword>
<dbReference type="EMBL" id="WBOS01000001">
    <property type="protein sequence ID" value="KAB2338600.1"/>
    <property type="molecule type" value="Genomic_DNA"/>
</dbReference>
<dbReference type="SUPFAM" id="SSF53850">
    <property type="entry name" value="Periplasmic binding protein-like II"/>
    <property type="match status" value="1"/>
</dbReference>
<dbReference type="RefSeq" id="WP_151533338.1">
    <property type="nucleotide sequence ID" value="NZ_WBOS01000001.1"/>
</dbReference>
<dbReference type="Gene3D" id="3.90.76.10">
    <property type="entry name" value="Dipeptide-binding Protein, Domain 1"/>
    <property type="match status" value="1"/>
</dbReference>
<feature type="signal peptide" evidence="3">
    <location>
        <begin position="1"/>
        <end position="21"/>
    </location>
</feature>
<dbReference type="PIRSF" id="PIRSF002741">
    <property type="entry name" value="MppA"/>
    <property type="match status" value="1"/>
</dbReference>
<dbReference type="Gene3D" id="3.10.105.10">
    <property type="entry name" value="Dipeptide-binding Protein, Domain 3"/>
    <property type="match status" value="1"/>
</dbReference>
<dbReference type="GO" id="GO:0042597">
    <property type="term" value="C:periplasmic space"/>
    <property type="evidence" value="ECO:0007669"/>
    <property type="project" value="UniProtKB-ARBA"/>
</dbReference>
<dbReference type="CDD" id="cd08502">
    <property type="entry name" value="PBP2_NikA_DppA_OppA_like_16"/>
    <property type="match status" value="1"/>
</dbReference>
<organism evidence="5 6">
    <name type="scientific">Cytobacillus depressus</name>
    <dbReference type="NCBI Taxonomy" id="1602942"/>
    <lineage>
        <taxon>Bacteria</taxon>
        <taxon>Bacillati</taxon>
        <taxon>Bacillota</taxon>
        <taxon>Bacilli</taxon>
        <taxon>Bacillales</taxon>
        <taxon>Bacillaceae</taxon>
        <taxon>Cytobacillus</taxon>
    </lineage>
</organism>
<dbReference type="Pfam" id="PF00496">
    <property type="entry name" value="SBP_bac_5"/>
    <property type="match status" value="1"/>
</dbReference>
<comment type="caution">
    <text evidence="5">The sequence shown here is derived from an EMBL/GenBank/DDBJ whole genome shotgun (WGS) entry which is preliminary data.</text>
</comment>
<evidence type="ECO:0000256" key="2">
    <source>
        <dbReference type="SAM" id="MobiDB-lite"/>
    </source>
</evidence>
<evidence type="ECO:0000313" key="5">
    <source>
        <dbReference type="EMBL" id="KAB2338600.1"/>
    </source>
</evidence>
<accession>A0A6L3VAG4</accession>
<dbReference type="AlphaFoldDB" id="A0A6L3VAG4"/>
<feature type="chain" id="PRO_5039641371" evidence="3">
    <location>
        <begin position="22"/>
        <end position="527"/>
    </location>
</feature>
<dbReference type="Proteomes" id="UP000481030">
    <property type="component" value="Unassembled WGS sequence"/>
</dbReference>
<dbReference type="InterPro" id="IPR000914">
    <property type="entry name" value="SBP_5_dom"/>
</dbReference>
<keyword evidence="6" id="KW-1185">Reference proteome</keyword>
<dbReference type="InterPro" id="IPR039424">
    <property type="entry name" value="SBP_5"/>
</dbReference>